<dbReference type="Proteomes" id="UP000001382">
    <property type="component" value="Chromosome"/>
</dbReference>
<dbReference type="OrthoDB" id="4563865at2"/>
<sequence length="256" mass="27744">MSKIPYKGMPPMVWAPQPPQLIHNARMIIVGYEADRTALEEVLPTGLSPHANNTIQMNMYEIEADQSSGFGGFSLTYLTVEVDGHDSLAGDGTVAIPGRFFAYYWNSSPRVIAYAREGAGIPAMPGVRTGTVDHGVLTSSLVVEGQEVIQLTASVTDNPAGHLGGHLNYYAHRQIPQPFGGFASLSELIELPLPFTVDLFEASIDSLKFSFPEGHPAGRLTPVSPLNITSLLYGDVTFTYSMGRVIRDYLEEDAAL</sequence>
<evidence type="ECO:0000313" key="2">
    <source>
        <dbReference type="Proteomes" id="UP000001382"/>
    </source>
</evidence>
<name>D2S5I4_GEOOG</name>
<dbReference type="Gene3D" id="2.40.400.10">
    <property type="entry name" value="Acetoacetate decarboxylase-like"/>
    <property type="match status" value="1"/>
</dbReference>
<accession>D2S5I4</accession>
<dbReference type="RefSeq" id="WP_012948698.1">
    <property type="nucleotide sequence ID" value="NZ_BAABTB010000061.1"/>
</dbReference>
<dbReference type="eggNOG" id="ENOG50332VQ">
    <property type="taxonomic scope" value="Bacteria"/>
</dbReference>
<dbReference type="InterPro" id="IPR010451">
    <property type="entry name" value="Acetoacetate_decarboxylase"/>
</dbReference>
<dbReference type="GO" id="GO:0016829">
    <property type="term" value="F:lyase activity"/>
    <property type="evidence" value="ECO:0007669"/>
    <property type="project" value="InterPro"/>
</dbReference>
<dbReference type="HOGENOM" id="CLU_1076123_0_0_11"/>
<dbReference type="AlphaFoldDB" id="D2S5I4"/>
<reference evidence="1 2" key="1">
    <citation type="journal article" date="2010" name="Stand. Genomic Sci.">
        <title>Complete genome sequence of Geodermatophilus obscurus type strain (G-20).</title>
        <authorList>
            <person name="Ivanova N."/>
            <person name="Sikorski J."/>
            <person name="Jando M."/>
            <person name="Munk C."/>
            <person name="Lapidus A."/>
            <person name="Glavina Del Rio T."/>
            <person name="Copeland A."/>
            <person name="Tice H."/>
            <person name="Cheng J.-F."/>
            <person name="Lucas S."/>
            <person name="Chen F."/>
            <person name="Nolan M."/>
            <person name="Bruce D."/>
            <person name="Goodwin L."/>
            <person name="Pitluck S."/>
            <person name="Mavromatis K."/>
            <person name="Mikhailova N."/>
            <person name="Pati A."/>
            <person name="Chen A."/>
            <person name="Palaniappan K."/>
            <person name="Land M."/>
            <person name="Hauser L."/>
            <person name="Chang Y.-J."/>
            <person name="Jeffries C.D."/>
            <person name="Meincke L."/>
            <person name="Brettin T."/>
            <person name="Detter J.C."/>
            <person name="Detter J.C."/>
            <person name="Rohde M."/>
            <person name="Goeker M."/>
            <person name="Bristow J."/>
            <person name="Eisen J.A."/>
            <person name="Markowitz V."/>
            <person name="Hugenholtz P."/>
            <person name="Kyrpides N.C."/>
            <person name="Klenk H.-P."/>
        </authorList>
    </citation>
    <scope>NUCLEOTIDE SEQUENCE [LARGE SCALE GENOMIC DNA]</scope>
    <source>
        <strain evidence="2">ATCC 25078 / DSM 43160 / JCM 3152 / KCC A-0152 / KCTC 9177 / NBRC 13315 / NRRL B-3577 / G-20</strain>
    </source>
</reference>
<organism evidence="1 2">
    <name type="scientific">Geodermatophilus obscurus (strain ATCC 25078 / DSM 43160 / JCM 3152 / CCUG 61914 / KCC A-0152 / KCTC 9177 / NBRC 13315 / NRRL B-3577 / G-20)</name>
    <dbReference type="NCBI Taxonomy" id="526225"/>
    <lineage>
        <taxon>Bacteria</taxon>
        <taxon>Bacillati</taxon>
        <taxon>Actinomycetota</taxon>
        <taxon>Actinomycetes</taxon>
        <taxon>Geodermatophilales</taxon>
        <taxon>Geodermatophilaceae</taxon>
        <taxon>Geodermatophilus</taxon>
    </lineage>
</organism>
<dbReference type="Pfam" id="PF06314">
    <property type="entry name" value="ADC"/>
    <property type="match status" value="1"/>
</dbReference>
<dbReference type="EMBL" id="CP001867">
    <property type="protein sequence ID" value="ADB75264.1"/>
    <property type="molecule type" value="Genomic_DNA"/>
</dbReference>
<proteinExistence type="predicted"/>
<gene>
    <name evidence="1" type="ordered locus">Gobs_2626</name>
</gene>
<protein>
    <submittedName>
        <fullName evidence="1">Acetoacetate decarboxylase</fullName>
    </submittedName>
</protein>
<evidence type="ECO:0000313" key="1">
    <source>
        <dbReference type="EMBL" id="ADB75264.1"/>
    </source>
</evidence>
<keyword evidence="2" id="KW-1185">Reference proteome</keyword>
<dbReference type="SUPFAM" id="SSF160104">
    <property type="entry name" value="Acetoacetate decarboxylase-like"/>
    <property type="match status" value="1"/>
</dbReference>
<dbReference type="KEGG" id="gob:Gobs_2626"/>
<dbReference type="InterPro" id="IPR023375">
    <property type="entry name" value="ADC_dom_sf"/>
</dbReference>
<reference evidence="2" key="2">
    <citation type="submission" date="2010-01" db="EMBL/GenBank/DDBJ databases">
        <title>The complete genome of Geodermatophilus obscurus DSM 43160.</title>
        <authorList>
            <consortium name="US DOE Joint Genome Institute (JGI-PGF)"/>
            <person name="Lucas S."/>
            <person name="Copeland A."/>
            <person name="Lapidus A."/>
            <person name="Glavina del Rio T."/>
            <person name="Dalin E."/>
            <person name="Tice H."/>
            <person name="Bruce D."/>
            <person name="Goodwin L."/>
            <person name="Pitluck S."/>
            <person name="Kyrpides N."/>
            <person name="Mavromatis K."/>
            <person name="Ivanova N."/>
            <person name="Munk A.C."/>
            <person name="Brettin T."/>
            <person name="Detter J.C."/>
            <person name="Han C."/>
            <person name="Larimer F."/>
            <person name="Land M."/>
            <person name="Hauser L."/>
            <person name="Markowitz V."/>
            <person name="Cheng J.-F."/>
            <person name="Hugenholtz P."/>
            <person name="Woyke T."/>
            <person name="Wu D."/>
            <person name="Jando M."/>
            <person name="Schneider S."/>
            <person name="Klenk H.-P."/>
            <person name="Eisen J.A."/>
        </authorList>
    </citation>
    <scope>NUCLEOTIDE SEQUENCE [LARGE SCALE GENOMIC DNA]</scope>
    <source>
        <strain evidence="2">ATCC 25078 / DSM 43160 / JCM 3152 / KCC A-0152 / KCTC 9177 / NBRC 13315 / NRRL B-3577 / G-20</strain>
    </source>
</reference>